<feature type="domain" description="Methylated-DNA-[protein]-cysteine S-methyltransferase DNA binding" evidence="2">
    <location>
        <begin position="17"/>
        <end position="87"/>
    </location>
</feature>
<organism evidence="3 4">
    <name type="scientific">Gordonia caeni</name>
    <dbReference type="NCBI Taxonomy" id="1007097"/>
    <lineage>
        <taxon>Bacteria</taxon>
        <taxon>Bacillati</taxon>
        <taxon>Actinomycetota</taxon>
        <taxon>Actinomycetes</taxon>
        <taxon>Mycobacteriales</taxon>
        <taxon>Gordoniaceae</taxon>
        <taxon>Gordonia</taxon>
    </lineage>
</organism>
<dbReference type="InterPro" id="IPR036217">
    <property type="entry name" value="MethylDNA_cys_MeTrfase_DNAb"/>
</dbReference>
<accession>A0ABP7NTG8</accession>
<dbReference type="InterPro" id="IPR014048">
    <property type="entry name" value="MethylDNA_cys_MeTrfase_DNA-bd"/>
</dbReference>
<dbReference type="Pfam" id="PF01035">
    <property type="entry name" value="DNA_binding_1"/>
    <property type="match status" value="1"/>
</dbReference>
<dbReference type="EMBL" id="BAAAZW010000002">
    <property type="protein sequence ID" value="GAA3953642.1"/>
    <property type="molecule type" value="Genomic_DNA"/>
</dbReference>
<protein>
    <submittedName>
        <fullName evidence="3">MGMT family protein</fullName>
    </submittedName>
</protein>
<evidence type="ECO:0000313" key="4">
    <source>
        <dbReference type="Proteomes" id="UP001418444"/>
    </source>
</evidence>
<dbReference type="SUPFAM" id="SSF46767">
    <property type="entry name" value="Methylated DNA-protein cysteine methyltransferase, C-terminal domain"/>
    <property type="match status" value="1"/>
</dbReference>
<proteinExistence type="predicted"/>
<dbReference type="CDD" id="cd06445">
    <property type="entry name" value="ATase"/>
    <property type="match status" value="1"/>
</dbReference>
<evidence type="ECO:0000259" key="2">
    <source>
        <dbReference type="Pfam" id="PF01035"/>
    </source>
</evidence>
<dbReference type="PANTHER" id="PTHR42942:SF1">
    <property type="entry name" value="ALKYLTRANSFERASE-LIKE PROTEIN 1"/>
    <property type="match status" value="1"/>
</dbReference>
<dbReference type="Gene3D" id="1.10.10.10">
    <property type="entry name" value="Winged helix-like DNA-binding domain superfamily/Winged helix DNA-binding domain"/>
    <property type="match status" value="1"/>
</dbReference>
<name>A0ABP7NTG8_9ACTN</name>
<gene>
    <name evidence="3" type="ORF">GCM10022231_09930</name>
</gene>
<evidence type="ECO:0000313" key="3">
    <source>
        <dbReference type="EMBL" id="GAA3953642.1"/>
    </source>
</evidence>
<keyword evidence="1" id="KW-0227">DNA damage</keyword>
<comment type="caution">
    <text evidence="3">The sequence shown here is derived from an EMBL/GenBank/DDBJ whole genome shotgun (WGS) entry which is preliminary data.</text>
</comment>
<keyword evidence="4" id="KW-1185">Reference proteome</keyword>
<evidence type="ECO:0000256" key="1">
    <source>
        <dbReference type="ARBA" id="ARBA00022763"/>
    </source>
</evidence>
<dbReference type="PANTHER" id="PTHR42942">
    <property type="entry name" value="6-O-METHYLGUANINE DNA METHYLTRANSFERASE"/>
    <property type="match status" value="1"/>
</dbReference>
<dbReference type="Proteomes" id="UP001418444">
    <property type="component" value="Unassembled WGS sequence"/>
</dbReference>
<dbReference type="InterPro" id="IPR052520">
    <property type="entry name" value="ATL_DNA_repair"/>
</dbReference>
<reference evidence="4" key="1">
    <citation type="journal article" date="2019" name="Int. J. Syst. Evol. Microbiol.">
        <title>The Global Catalogue of Microorganisms (GCM) 10K type strain sequencing project: providing services to taxonomists for standard genome sequencing and annotation.</title>
        <authorList>
            <consortium name="The Broad Institute Genomics Platform"/>
            <consortium name="The Broad Institute Genome Sequencing Center for Infectious Disease"/>
            <person name="Wu L."/>
            <person name="Ma J."/>
        </authorList>
    </citation>
    <scope>NUCLEOTIDE SEQUENCE [LARGE SCALE GENOMIC DNA]</scope>
    <source>
        <strain evidence="4">JCM 16923</strain>
    </source>
</reference>
<sequence>MTARRAGKVTDAQVELVRSMIAAVPPGRVTTYGDLAERAGLSSPRIVGWILRTDGADLPWHRVVPASGRPSAPQAALQLTRLAEEGVPIDDGRVLLRRCRLTSDEEPDLVDHPEQSG</sequence>
<dbReference type="InterPro" id="IPR036388">
    <property type="entry name" value="WH-like_DNA-bd_sf"/>
</dbReference>